<organism evidence="2 3">
    <name type="scientific">Achlya hypogyna</name>
    <name type="common">Oomycete</name>
    <name type="synonym">Protoachlya hypogyna</name>
    <dbReference type="NCBI Taxonomy" id="1202772"/>
    <lineage>
        <taxon>Eukaryota</taxon>
        <taxon>Sar</taxon>
        <taxon>Stramenopiles</taxon>
        <taxon>Oomycota</taxon>
        <taxon>Saprolegniomycetes</taxon>
        <taxon>Saprolegniales</taxon>
        <taxon>Achlyaceae</taxon>
        <taxon>Achlya</taxon>
    </lineage>
</organism>
<dbReference type="Gene3D" id="3.30.160.60">
    <property type="entry name" value="Classic Zinc Finger"/>
    <property type="match status" value="1"/>
</dbReference>
<dbReference type="Pfam" id="PF13913">
    <property type="entry name" value="zf-C2HC_2"/>
    <property type="match status" value="2"/>
</dbReference>
<proteinExistence type="predicted"/>
<gene>
    <name evidence="2" type="ORF">ACHHYP_00523</name>
</gene>
<dbReference type="Proteomes" id="UP000243579">
    <property type="component" value="Unassembled WGS sequence"/>
</dbReference>
<dbReference type="AlphaFoldDB" id="A0A1V9ZV29"/>
<comment type="caution">
    <text evidence="2">The sequence shown here is derived from an EMBL/GenBank/DDBJ whole genome shotgun (WGS) entry which is preliminary data.</text>
</comment>
<sequence length="214" mass="23756">MNPNRSSVPCVGCNRLFFPASLPIHQKTCFAQNAFVALPCPTCTKTLRTGNYFNHVKNCTDEPVAEAPPRQALVSRDSGPIGPVEADGRIKCRKCRRGFAPDRIAKHQSVCHEAERIKYVRDDENQVHNPPRWVPPPKLRAPRQPPASIHAYREQVVELPPHRSSMPALHAYRKAPYDLVLRDASNQRGYGGAKAGGIDTSNRTSAGNPLCFSR</sequence>
<evidence type="ECO:0000313" key="2">
    <source>
        <dbReference type="EMBL" id="OQS01650.1"/>
    </source>
</evidence>
<feature type="region of interest" description="Disordered" evidence="1">
    <location>
        <begin position="190"/>
        <end position="214"/>
    </location>
</feature>
<evidence type="ECO:0000313" key="3">
    <source>
        <dbReference type="Proteomes" id="UP000243579"/>
    </source>
</evidence>
<evidence type="ECO:0000256" key="1">
    <source>
        <dbReference type="SAM" id="MobiDB-lite"/>
    </source>
</evidence>
<name>A0A1V9ZV29_ACHHY</name>
<reference evidence="2 3" key="1">
    <citation type="journal article" date="2014" name="Genome Biol. Evol.">
        <title>The secreted proteins of Achlya hypogyna and Thraustotheca clavata identify the ancestral oomycete secretome and reveal gene acquisitions by horizontal gene transfer.</title>
        <authorList>
            <person name="Misner I."/>
            <person name="Blouin N."/>
            <person name="Leonard G."/>
            <person name="Richards T.A."/>
            <person name="Lane C.E."/>
        </authorList>
    </citation>
    <scope>NUCLEOTIDE SEQUENCE [LARGE SCALE GENOMIC DNA]</scope>
    <source>
        <strain evidence="2 3">ATCC 48635</strain>
    </source>
</reference>
<dbReference type="OrthoDB" id="63593at2759"/>
<protein>
    <submittedName>
        <fullName evidence="2">Uncharacterized protein</fullName>
    </submittedName>
</protein>
<dbReference type="EMBL" id="JNBR01000004">
    <property type="protein sequence ID" value="OQS01650.1"/>
    <property type="molecule type" value="Genomic_DNA"/>
</dbReference>
<accession>A0A1V9ZV29</accession>
<keyword evidence="3" id="KW-1185">Reference proteome</keyword>